<keyword evidence="3 7" id="KW-0997">Cell inner membrane</keyword>
<evidence type="ECO:0000256" key="4">
    <source>
        <dbReference type="ARBA" id="ARBA00022692"/>
    </source>
</evidence>
<dbReference type="InterPro" id="IPR004681">
    <property type="entry name" value="TRAP_DctM"/>
</dbReference>
<evidence type="ECO:0000259" key="8">
    <source>
        <dbReference type="Pfam" id="PF06808"/>
    </source>
</evidence>
<dbReference type="RefSeq" id="WP_102073280.1">
    <property type="nucleotide sequence ID" value="NZ_PDNW01000004.1"/>
</dbReference>
<feature type="transmembrane region" description="Helical" evidence="7">
    <location>
        <begin position="355"/>
        <end position="375"/>
    </location>
</feature>
<comment type="similarity">
    <text evidence="7">Belongs to the TRAP transporter large permease family.</text>
</comment>
<comment type="caution">
    <text evidence="9">The sequence shown here is derived from an EMBL/GenBank/DDBJ whole genome shotgun (WGS) entry which is preliminary data.</text>
</comment>
<comment type="subcellular location">
    <subcellularLocation>
        <location evidence="1 7">Cell inner membrane</location>
        <topology evidence="1 7">Multi-pass membrane protein</topology>
    </subcellularLocation>
</comment>
<comment type="subunit">
    <text evidence="7">The complex comprises the extracytoplasmic solute receptor protein and the two transmembrane proteins.</text>
</comment>
<dbReference type="EMBL" id="PDNW01000004">
    <property type="protein sequence ID" value="PLC50733.1"/>
    <property type="molecule type" value="Genomic_DNA"/>
</dbReference>
<dbReference type="GO" id="GO:0022857">
    <property type="term" value="F:transmembrane transporter activity"/>
    <property type="evidence" value="ECO:0007669"/>
    <property type="project" value="UniProtKB-UniRule"/>
</dbReference>
<dbReference type="Proteomes" id="UP000234190">
    <property type="component" value="Unassembled WGS sequence"/>
</dbReference>
<dbReference type="GO" id="GO:0005886">
    <property type="term" value="C:plasma membrane"/>
    <property type="evidence" value="ECO:0007669"/>
    <property type="project" value="UniProtKB-SubCell"/>
</dbReference>
<evidence type="ECO:0000313" key="9">
    <source>
        <dbReference type="EMBL" id="PLC50733.1"/>
    </source>
</evidence>
<feature type="transmembrane region" description="Helical" evidence="7">
    <location>
        <begin position="395"/>
        <end position="419"/>
    </location>
</feature>
<dbReference type="InterPro" id="IPR010656">
    <property type="entry name" value="DctM"/>
</dbReference>
<evidence type="ECO:0000256" key="5">
    <source>
        <dbReference type="ARBA" id="ARBA00022989"/>
    </source>
</evidence>
<feature type="domain" description="TRAP C4-dicarboxylate transport system permease DctM subunit" evidence="8">
    <location>
        <begin position="8"/>
        <end position="416"/>
    </location>
</feature>
<comment type="function">
    <text evidence="7">Part of the tripartite ATP-independent periplasmic (TRAP) transport system.</text>
</comment>
<keyword evidence="5 7" id="KW-1133">Transmembrane helix</keyword>
<protein>
    <recommendedName>
        <fullName evidence="7">TRAP transporter large permease protein</fullName>
    </recommendedName>
</protein>
<feature type="transmembrane region" description="Helical" evidence="7">
    <location>
        <begin position="315"/>
        <end position="343"/>
    </location>
</feature>
<feature type="transmembrane region" description="Helical" evidence="7">
    <location>
        <begin position="277"/>
        <end position="295"/>
    </location>
</feature>
<evidence type="ECO:0000256" key="3">
    <source>
        <dbReference type="ARBA" id="ARBA00022519"/>
    </source>
</evidence>
<dbReference type="OrthoDB" id="9777699at2"/>
<keyword evidence="2" id="KW-1003">Cell membrane</keyword>
<feature type="transmembrane region" description="Helical" evidence="7">
    <location>
        <begin position="212"/>
        <end position="234"/>
    </location>
</feature>
<keyword evidence="7" id="KW-0813">Transport</keyword>
<feature type="transmembrane region" description="Helical" evidence="7">
    <location>
        <begin position="240"/>
        <end position="265"/>
    </location>
</feature>
<proteinExistence type="inferred from homology"/>
<evidence type="ECO:0000256" key="7">
    <source>
        <dbReference type="RuleBase" id="RU369079"/>
    </source>
</evidence>
<accession>A0A2N4U6U2</accession>
<dbReference type="Pfam" id="PF06808">
    <property type="entry name" value="DctM"/>
    <property type="match status" value="1"/>
</dbReference>
<feature type="transmembrane region" description="Helical" evidence="7">
    <location>
        <begin position="54"/>
        <end position="73"/>
    </location>
</feature>
<keyword evidence="6 7" id="KW-0472">Membrane</keyword>
<keyword evidence="4 7" id="KW-0812">Transmembrane</keyword>
<evidence type="ECO:0000256" key="2">
    <source>
        <dbReference type="ARBA" id="ARBA00022475"/>
    </source>
</evidence>
<reference evidence="9 10" key="1">
    <citation type="submission" date="2017-10" db="EMBL/GenBank/DDBJ databases">
        <title>Two draft genome sequences of Pusillimonas sp. strains isolated from a nitrate- and radionuclide-contaminated groundwater in Russia.</title>
        <authorList>
            <person name="Grouzdev D.S."/>
            <person name="Tourova T.P."/>
            <person name="Goeva M.A."/>
            <person name="Babich T.L."/>
            <person name="Sokolova D.S."/>
            <person name="Abdullin R."/>
            <person name="Poltaraus A.B."/>
            <person name="Toshchakov S.V."/>
            <person name="Nazina T.N."/>
        </authorList>
    </citation>
    <scope>NUCLEOTIDE SEQUENCE [LARGE SCALE GENOMIC DNA]</scope>
    <source>
        <strain evidence="9 10">JR1/69-3-13</strain>
    </source>
</reference>
<feature type="transmembrane region" description="Helical" evidence="7">
    <location>
        <begin position="171"/>
        <end position="192"/>
    </location>
</feature>
<name>A0A2N4U6U2_9BURK</name>
<dbReference type="PANTHER" id="PTHR33362">
    <property type="entry name" value="SIALIC ACID TRAP TRANSPORTER PERMEASE PROTEIN SIAT-RELATED"/>
    <property type="match status" value="1"/>
</dbReference>
<dbReference type="AlphaFoldDB" id="A0A2N4U6U2"/>
<evidence type="ECO:0000256" key="1">
    <source>
        <dbReference type="ARBA" id="ARBA00004429"/>
    </source>
</evidence>
<keyword evidence="10" id="KW-1185">Reference proteome</keyword>
<sequence>MTIFIFVGALLSTMLIGVPIALALILAAVAIMLQLDIFDAQIVASNMINGIDNFIFLAVPFFILAGELMNAGGLSRRIVGMAIAMVGHLRGGIGYVAIIASIVMASLSGSAIADSAALAALLVPMLRNAGYSLERAAGLVSAGGIIAPIIPPSIGLIMFGVVGTVSITKLFLAGIVPGLMMGGSLALVWWWLSRKSTEAPVPRMSLNEVKSALTQGIWALLLPVIIVGGMRFGVFTPTEAAVVAVVYAIAVGVFIYRELTLVLLYQCLIDAAKTTSIVMLLVSAAFVSGWLITVANLPEQLGGLLQPFLEHPRLLVLVMIVIVMVVGMALDFTPMVLILTPIMLPVAQQAGVDPVYFGVLFIMAVSIGLITPPVGNVLNVVASVSKAEFTGVARGVLPFLLAEITVLLLLIAFPNLVLVPLSWLM</sequence>
<evidence type="ECO:0000313" key="10">
    <source>
        <dbReference type="Proteomes" id="UP000234190"/>
    </source>
</evidence>
<feature type="transmembrane region" description="Helical" evidence="7">
    <location>
        <begin position="93"/>
        <end position="124"/>
    </location>
</feature>
<dbReference type="PANTHER" id="PTHR33362:SF4">
    <property type="entry name" value="2,3-DIKETO-L-GULONATE TRAP TRANSPORTER LARGE PERMEASE PROTEIN YIAN"/>
    <property type="match status" value="1"/>
</dbReference>
<dbReference type="PIRSF" id="PIRSF006066">
    <property type="entry name" value="HI0050"/>
    <property type="match status" value="1"/>
</dbReference>
<gene>
    <name evidence="9" type="ORF">CR159_06970</name>
</gene>
<organism evidence="9 10">
    <name type="scientific">Pollutimonas subterranea</name>
    <dbReference type="NCBI Taxonomy" id="2045210"/>
    <lineage>
        <taxon>Bacteria</taxon>
        <taxon>Pseudomonadati</taxon>
        <taxon>Pseudomonadota</taxon>
        <taxon>Betaproteobacteria</taxon>
        <taxon>Burkholderiales</taxon>
        <taxon>Alcaligenaceae</taxon>
        <taxon>Pollutimonas</taxon>
    </lineage>
</organism>
<feature type="transmembrane region" description="Helical" evidence="7">
    <location>
        <begin position="6"/>
        <end position="33"/>
    </location>
</feature>
<dbReference type="NCBIfam" id="TIGR00786">
    <property type="entry name" value="dctM"/>
    <property type="match status" value="1"/>
</dbReference>
<evidence type="ECO:0000256" key="6">
    <source>
        <dbReference type="ARBA" id="ARBA00023136"/>
    </source>
</evidence>
<feature type="transmembrane region" description="Helical" evidence="7">
    <location>
        <begin position="136"/>
        <end position="159"/>
    </location>
</feature>